<dbReference type="Pfam" id="PF05050">
    <property type="entry name" value="Methyltransf_21"/>
    <property type="match status" value="1"/>
</dbReference>
<dbReference type="NCBIfam" id="TIGR01444">
    <property type="entry name" value="fkbM_fam"/>
    <property type="match status" value="1"/>
</dbReference>
<dbReference type="Gene3D" id="3.40.50.150">
    <property type="entry name" value="Vaccinia Virus protein VP39"/>
    <property type="match status" value="1"/>
</dbReference>
<dbReference type="EMBL" id="CAEZTT010000060">
    <property type="protein sequence ID" value="CAB4576772.1"/>
    <property type="molecule type" value="Genomic_DNA"/>
</dbReference>
<dbReference type="InterPro" id="IPR006342">
    <property type="entry name" value="FkbM_mtfrase"/>
</dbReference>
<dbReference type="PANTHER" id="PTHR34009">
    <property type="entry name" value="PROTEIN STAR"/>
    <property type="match status" value="1"/>
</dbReference>
<dbReference type="PANTHER" id="PTHR34009:SF2">
    <property type="entry name" value="PROTEIN STAR"/>
    <property type="match status" value="1"/>
</dbReference>
<dbReference type="GO" id="GO:0006888">
    <property type="term" value="P:endoplasmic reticulum to Golgi vesicle-mediated transport"/>
    <property type="evidence" value="ECO:0007669"/>
    <property type="project" value="TreeGrafter"/>
</dbReference>
<name>A0A6J6EK34_9ZZZZ</name>
<dbReference type="GO" id="GO:0005794">
    <property type="term" value="C:Golgi apparatus"/>
    <property type="evidence" value="ECO:0007669"/>
    <property type="project" value="TreeGrafter"/>
</dbReference>
<gene>
    <name evidence="2" type="ORF">UFOPK1726_00620</name>
</gene>
<dbReference type="AlphaFoldDB" id="A0A6J6EK34"/>
<protein>
    <submittedName>
        <fullName evidence="2">Unannotated protein</fullName>
    </submittedName>
</protein>
<dbReference type="InterPro" id="IPR053202">
    <property type="entry name" value="EGF_Rcpt_Signaling_Reg"/>
</dbReference>
<proteinExistence type="predicted"/>
<dbReference type="SUPFAM" id="SSF53335">
    <property type="entry name" value="S-adenosyl-L-methionine-dependent methyltransferases"/>
    <property type="match status" value="1"/>
</dbReference>
<organism evidence="2">
    <name type="scientific">freshwater metagenome</name>
    <dbReference type="NCBI Taxonomy" id="449393"/>
    <lineage>
        <taxon>unclassified sequences</taxon>
        <taxon>metagenomes</taxon>
        <taxon>ecological metagenomes</taxon>
    </lineage>
</organism>
<dbReference type="GO" id="GO:0005886">
    <property type="term" value="C:plasma membrane"/>
    <property type="evidence" value="ECO:0007669"/>
    <property type="project" value="TreeGrafter"/>
</dbReference>
<dbReference type="InterPro" id="IPR029063">
    <property type="entry name" value="SAM-dependent_MTases_sf"/>
</dbReference>
<evidence type="ECO:0000259" key="1">
    <source>
        <dbReference type="Pfam" id="PF05050"/>
    </source>
</evidence>
<sequence length="657" mass="77504">MESFDVFDTIIGRLCFKGHNLFQIIEDKLKIPNFKRLRMACEKDTYDKTYHEISKYLPDFEKIKKLELELEYELSFPINKYLNKIKPGDILVSDMYLSEEQIRKIICKHKMIDNPLYVHVNHKNSGSFWRRSEIVSNILKHYGDNYHSDILSANRYGVKTEFIDNVELNTPEEIIESFSPTLSYLIRACRLTTQNDNIFNNCAYTVMLPIVIVLSMYIHDYCKNNDIHEIIFLSRDGYWFNLIFPILFPEMNSRYEYFSRLMSTNREEARKFISMLNTDNKKLVVDLNGSGTTFNHNIMPFIKKTELLIIFGHTNHVNLYPNTHSLYIDSCGKHEILKFISIEDFLGAPHGSIDHIGGKMDPEYDITLFKEYMIVVDVFKKYFNVFKKNNIDIEIPSFTPDIYILLVDQLLSNIKYIKNINEFNKKIKHLHSHEHDYTRFPIKYYSQIGQDQYFIENIIKYKCNGVFLDIGGYDGITGSNTYALEKYFNWKGIIVECLPEFAEKCRKCREAIVCGKAIYKNTGDLIDITIPDGDEIFGGKEQLSCIKEFMRPNYIEVFKKSFRKKRTIQVETININDLLDLNNIHEIDYLSIDIEGYELEALKTLDFTKNIIKYITIEFGFDENYKKEIYDFLTSKNYNFIRTNSFDDEYMLIGAKF</sequence>
<dbReference type="GO" id="GO:0005789">
    <property type="term" value="C:endoplasmic reticulum membrane"/>
    <property type="evidence" value="ECO:0007669"/>
    <property type="project" value="TreeGrafter"/>
</dbReference>
<reference evidence="2" key="1">
    <citation type="submission" date="2020-05" db="EMBL/GenBank/DDBJ databases">
        <authorList>
            <person name="Chiriac C."/>
            <person name="Salcher M."/>
            <person name="Ghai R."/>
            <person name="Kavagutti S V."/>
        </authorList>
    </citation>
    <scope>NUCLEOTIDE SEQUENCE</scope>
</reference>
<feature type="domain" description="Methyltransferase FkbM" evidence="1">
    <location>
        <begin position="469"/>
        <end position="639"/>
    </location>
</feature>
<dbReference type="GO" id="GO:0016197">
    <property type="term" value="P:endosomal transport"/>
    <property type="evidence" value="ECO:0007669"/>
    <property type="project" value="TreeGrafter"/>
</dbReference>
<evidence type="ECO:0000313" key="2">
    <source>
        <dbReference type="EMBL" id="CAB4576772.1"/>
    </source>
</evidence>
<dbReference type="GO" id="GO:0031902">
    <property type="term" value="C:late endosome membrane"/>
    <property type="evidence" value="ECO:0007669"/>
    <property type="project" value="TreeGrafter"/>
</dbReference>
<accession>A0A6J6EK34</accession>